<evidence type="ECO:0000256" key="7">
    <source>
        <dbReference type="ARBA" id="ARBA00062314"/>
    </source>
</evidence>
<keyword evidence="6" id="KW-0539">Nucleus</keyword>
<evidence type="ECO:0000313" key="10">
    <source>
        <dbReference type="EMBL" id="TYK20539.1"/>
    </source>
</evidence>
<feature type="domain" description="HTH myb-type" evidence="9">
    <location>
        <begin position="9"/>
        <end position="61"/>
    </location>
</feature>
<gene>
    <name evidence="10" type="ORF">E5676_scaffold237G001260</name>
</gene>
<dbReference type="GO" id="GO:0005634">
    <property type="term" value="C:nucleus"/>
    <property type="evidence" value="ECO:0007669"/>
    <property type="project" value="UniProtKB-SubCell"/>
</dbReference>
<evidence type="ECO:0000256" key="4">
    <source>
        <dbReference type="ARBA" id="ARBA00023125"/>
    </source>
</evidence>
<dbReference type="SMART" id="SM00717">
    <property type="entry name" value="SANT"/>
    <property type="match status" value="2"/>
</dbReference>
<dbReference type="Pfam" id="PF00249">
    <property type="entry name" value="Myb_DNA-binding"/>
    <property type="match status" value="2"/>
</dbReference>
<dbReference type="SMR" id="A0A5D3DAL2"/>
<dbReference type="EMBL" id="SSTD01006251">
    <property type="protein sequence ID" value="TYK20539.1"/>
    <property type="molecule type" value="Genomic_DNA"/>
</dbReference>
<evidence type="ECO:0000313" key="11">
    <source>
        <dbReference type="Proteomes" id="UP000321947"/>
    </source>
</evidence>
<dbReference type="CDD" id="cd00167">
    <property type="entry name" value="SANT"/>
    <property type="match status" value="2"/>
</dbReference>
<comment type="caution">
    <text evidence="10">The sequence shown here is derived from an EMBL/GenBank/DDBJ whole genome shotgun (WGS) entry which is preliminary data.</text>
</comment>
<sequence length="246" mass="28299">MVRAPCCEKMGLKKGPWTPEEDQILINYINLYGHGNWRALPKQAGLLRCGKSCRLRWTNYLRPDIKRGNFTPEEEETIINLHEMLGNRWSTIAARLPGRTDNEIKNVWHTHLKKRLRQKYATPQLRNYPAMNEEQSIAQEPFKYTTYESMGSSALAFSPPHCSSESSSNITGENGEWWTNNLPEADENFWREVLGSDQQMATVGNQQGFGGQTSEGQFGIFTKEQPIQETTDFWTIFLQEEGIYLS</sequence>
<evidence type="ECO:0000259" key="9">
    <source>
        <dbReference type="PROSITE" id="PS51294"/>
    </source>
</evidence>
<proteinExistence type="predicted"/>
<dbReference type="FunFam" id="1.10.10.60:FF:000001">
    <property type="entry name" value="MYB-related transcription factor"/>
    <property type="match status" value="1"/>
</dbReference>
<feature type="domain" description="HTH myb-type" evidence="9">
    <location>
        <begin position="62"/>
        <end position="116"/>
    </location>
</feature>
<dbReference type="PANTHER" id="PTHR10641">
    <property type="entry name" value="MYB FAMILY TRANSCRIPTION FACTOR"/>
    <property type="match status" value="1"/>
</dbReference>
<evidence type="ECO:0000256" key="2">
    <source>
        <dbReference type="ARBA" id="ARBA00022737"/>
    </source>
</evidence>
<keyword evidence="3" id="KW-0805">Transcription regulation</keyword>
<protein>
    <submittedName>
        <fullName evidence="10">Myb-related protein Myb4-like</fullName>
    </submittedName>
</protein>
<dbReference type="AlphaFoldDB" id="A0A5D3DAL2"/>
<dbReference type="InterPro" id="IPR009057">
    <property type="entry name" value="Homeodomain-like_sf"/>
</dbReference>
<dbReference type="PROSITE" id="PS50090">
    <property type="entry name" value="MYB_LIKE"/>
    <property type="match status" value="2"/>
</dbReference>
<keyword evidence="5" id="KW-0804">Transcription</keyword>
<dbReference type="InterPro" id="IPR017930">
    <property type="entry name" value="Myb_dom"/>
</dbReference>
<dbReference type="PANTHER" id="PTHR10641:SF1346">
    <property type="entry name" value="TRANSCRIPTION FACTOR MYB14"/>
    <property type="match status" value="1"/>
</dbReference>
<organism evidence="10 11">
    <name type="scientific">Cucumis melo var. makuwa</name>
    <name type="common">Oriental melon</name>
    <dbReference type="NCBI Taxonomy" id="1194695"/>
    <lineage>
        <taxon>Eukaryota</taxon>
        <taxon>Viridiplantae</taxon>
        <taxon>Streptophyta</taxon>
        <taxon>Embryophyta</taxon>
        <taxon>Tracheophyta</taxon>
        <taxon>Spermatophyta</taxon>
        <taxon>Magnoliopsida</taxon>
        <taxon>eudicotyledons</taxon>
        <taxon>Gunneridae</taxon>
        <taxon>Pentapetalae</taxon>
        <taxon>rosids</taxon>
        <taxon>fabids</taxon>
        <taxon>Cucurbitales</taxon>
        <taxon>Cucurbitaceae</taxon>
        <taxon>Benincaseae</taxon>
        <taxon>Cucumis</taxon>
    </lineage>
</organism>
<dbReference type="Proteomes" id="UP000321947">
    <property type="component" value="Unassembled WGS sequence"/>
</dbReference>
<dbReference type="Gene3D" id="1.10.10.60">
    <property type="entry name" value="Homeodomain-like"/>
    <property type="match status" value="2"/>
</dbReference>
<accession>A0A5D3DAL2</accession>
<dbReference type="GO" id="GO:0051707">
    <property type="term" value="P:response to other organism"/>
    <property type="evidence" value="ECO:0007669"/>
    <property type="project" value="UniProtKB-ARBA"/>
</dbReference>
<keyword evidence="2" id="KW-0677">Repeat</keyword>
<name>A0A5D3DAL2_CUCMM</name>
<evidence type="ECO:0000256" key="3">
    <source>
        <dbReference type="ARBA" id="ARBA00023015"/>
    </source>
</evidence>
<keyword evidence="4" id="KW-0238">DNA-binding</keyword>
<dbReference type="SUPFAM" id="SSF46689">
    <property type="entry name" value="Homeodomain-like"/>
    <property type="match status" value="1"/>
</dbReference>
<evidence type="ECO:0000256" key="5">
    <source>
        <dbReference type="ARBA" id="ARBA00023163"/>
    </source>
</evidence>
<dbReference type="InterPro" id="IPR001005">
    <property type="entry name" value="SANT/Myb"/>
</dbReference>
<evidence type="ECO:0000256" key="6">
    <source>
        <dbReference type="ARBA" id="ARBA00023242"/>
    </source>
</evidence>
<evidence type="ECO:0000256" key="1">
    <source>
        <dbReference type="ARBA" id="ARBA00004123"/>
    </source>
</evidence>
<comment type="subcellular location">
    <subcellularLocation>
        <location evidence="1">Nucleus</location>
    </subcellularLocation>
</comment>
<comment type="subunit">
    <text evidence="7">Can form complexes with MYC2, MYC3 or MYC4.</text>
</comment>
<dbReference type="PROSITE" id="PS51294">
    <property type="entry name" value="HTH_MYB"/>
    <property type="match status" value="2"/>
</dbReference>
<feature type="domain" description="Myb-like" evidence="8">
    <location>
        <begin position="9"/>
        <end position="61"/>
    </location>
</feature>
<evidence type="ECO:0000259" key="8">
    <source>
        <dbReference type="PROSITE" id="PS50090"/>
    </source>
</evidence>
<dbReference type="GO" id="GO:0080090">
    <property type="term" value="P:regulation of primary metabolic process"/>
    <property type="evidence" value="ECO:0007669"/>
    <property type="project" value="UniProtKB-ARBA"/>
</dbReference>
<reference evidence="10 11" key="1">
    <citation type="submission" date="2019-08" db="EMBL/GenBank/DDBJ databases">
        <title>Draft genome sequences of two oriental melons (Cucumis melo L. var makuwa).</title>
        <authorList>
            <person name="Kwon S.-Y."/>
        </authorList>
    </citation>
    <scope>NUCLEOTIDE SEQUENCE [LARGE SCALE GENOMIC DNA]</scope>
    <source>
        <strain evidence="11">cv. Chang Bougi</strain>
        <tissue evidence="10">Leaf</tissue>
    </source>
</reference>
<dbReference type="FunFam" id="1.10.10.60:FF:000394">
    <property type="entry name" value="MYB transcription factor"/>
    <property type="match status" value="1"/>
</dbReference>
<feature type="domain" description="Myb-like" evidence="8">
    <location>
        <begin position="62"/>
        <end position="112"/>
    </location>
</feature>
<dbReference type="InterPro" id="IPR015495">
    <property type="entry name" value="Myb_TF_plants"/>
</dbReference>
<dbReference type="GO" id="GO:0000976">
    <property type="term" value="F:transcription cis-regulatory region binding"/>
    <property type="evidence" value="ECO:0007669"/>
    <property type="project" value="UniProtKB-ARBA"/>
</dbReference>